<dbReference type="OrthoDB" id="325123at2759"/>
<keyword evidence="1" id="KW-0812">Transmembrane</keyword>
<evidence type="ECO:0000313" key="3">
    <source>
        <dbReference type="Proteomes" id="UP000039865"/>
    </source>
</evidence>
<keyword evidence="1" id="KW-1133">Transmembrane helix</keyword>
<gene>
    <name evidence="2" type="primary">Contig1200.g1299</name>
    <name evidence="2" type="ORF">STYLEM_12749</name>
</gene>
<proteinExistence type="predicted"/>
<keyword evidence="1" id="KW-0472">Membrane</keyword>
<dbReference type="GO" id="GO:0005634">
    <property type="term" value="C:nucleus"/>
    <property type="evidence" value="ECO:0007669"/>
    <property type="project" value="TreeGrafter"/>
</dbReference>
<name>A0A078AP44_STYLE</name>
<keyword evidence="3" id="KW-1185">Reference proteome</keyword>
<dbReference type="AlphaFoldDB" id="A0A078AP44"/>
<evidence type="ECO:0008006" key="4">
    <source>
        <dbReference type="Google" id="ProtNLM"/>
    </source>
</evidence>
<sequence>MENNNQEESDMTKLFGLRKKSTIFKALSKNKKKPLSSRLLQKWKSQDVYGRKVEFTYKGQKRYKTLLGATFTFMQRVIITVFIVYQLYMAISRKHPITHTKPMVQSYDSMGSFNPLEKGFDIGFKLIGDNIDQFDFTYGKIRAIQHMIYKDNNITNNNKNKDVLQELQIEKCNQKNFQKIQDSDFQRSGIDTFYCLSDNQITYVSHRDKPIQNNQNSQNLASIQIILDNKSVKYVRLVESIFDVLESIGGFKESVFSIIFLIVAFFQERLFKGSFIKQLYQEKSHKKFQRIETQIFAAPSGNNAFMNAKPKETVSKLRTAFQQKLASLTNSQLNKPRVSDMNMIENIFARDYLSESMITRVIDEILLRKNFRYGYKLVIDYLVKMVCCKSNKKLKTSSSYKSHLKYIKGNERLEQELDVVNLLKSIRQMKSLVNFLLPMRRRLLLKFSKKNLLQTSSSSSDSDYHKNDIIKHLNGNNQFK</sequence>
<dbReference type="InParanoid" id="A0A078AP44"/>
<dbReference type="PANTHER" id="PTHR31398:SF0">
    <property type="entry name" value="MEIOTIC NUCLEAR DIVISION PROTEIN 1 HOMOLOG"/>
    <property type="match status" value="1"/>
</dbReference>
<protein>
    <recommendedName>
        <fullName evidence="4">Transmembrane protein</fullName>
    </recommendedName>
</protein>
<dbReference type="EMBL" id="CCKQ01012097">
    <property type="protein sequence ID" value="CDW83701.1"/>
    <property type="molecule type" value="Genomic_DNA"/>
</dbReference>
<dbReference type="Proteomes" id="UP000039865">
    <property type="component" value="Unassembled WGS sequence"/>
</dbReference>
<reference evidence="2 3" key="1">
    <citation type="submission" date="2014-06" db="EMBL/GenBank/DDBJ databases">
        <authorList>
            <person name="Swart Estienne"/>
        </authorList>
    </citation>
    <scope>NUCLEOTIDE SEQUENCE [LARGE SCALE GENOMIC DNA]</scope>
    <source>
        <strain evidence="2 3">130c</strain>
    </source>
</reference>
<dbReference type="GO" id="GO:0007131">
    <property type="term" value="P:reciprocal meiotic recombination"/>
    <property type="evidence" value="ECO:0007669"/>
    <property type="project" value="TreeGrafter"/>
</dbReference>
<feature type="transmembrane region" description="Helical" evidence="1">
    <location>
        <begin position="66"/>
        <end position="88"/>
    </location>
</feature>
<evidence type="ECO:0000256" key="1">
    <source>
        <dbReference type="SAM" id="Phobius"/>
    </source>
</evidence>
<evidence type="ECO:0000313" key="2">
    <source>
        <dbReference type="EMBL" id="CDW83701.1"/>
    </source>
</evidence>
<dbReference type="PANTHER" id="PTHR31398">
    <property type="entry name" value="MEIOTIC NUCLEAR DIVISION PROTEIN 1 HOMOLOG"/>
    <property type="match status" value="1"/>
</dbReference>
<accession>A0A078AP44</accession>
<organism evidence="2 3">
    <name type="scientific">Stylonychia lemnae</name>
    <name type="common">Ciliate</name>
    <dbReference type="NCBI Taxonomy" id="5949"/>
    <lineage>
        <taxon>Eukaryota</taxon>
        <taxon>Sar</taxon>
        <taxon>Alveolata</taxon>
        <taxon>Ciliophora</taxon>
        <taxon>Intramacronucleata</taxon>
        <taxon>Spirotrichea</taxon>
        <taxon>Stichotrichia</taxon>
        <taxon>Sporadotrichida</taxon>
        <taxon>Oxytrichidae</taxon>
        <taxon>Stylonychinae</taxon>
        <taxon>Stylonychia</taxon>
    </lineage>
</organism>